<keyword evidence="2" id="KW-1185">Reference proteome</keyword>
<sequence length="80" mass="8648">MENATIPSLLRGFLAVKNQVRQIDNAHKDGGCAINVFRTFKGGTREGFAALRKNFNSTGRRSIIAIPVKIASAHNAAIPK</sequence>
<proteinExistence type="predicted"/>
<name>A0ABX6JYJ6_9MICO</name>
<protein>
    <recommendedName>
        <fullName evidence="3">Transposase</fullName>
    </recommendedName>
</protein>
<organism evidence="1 2">
    <name type="scientific">Leucobacter coleopterorum</name>
    <dbReference type="NCBI Taxonomy" id="2714933"/>
    <lineage>
        <taxon>Bacteria</taxon>
        <taxon>Bacillati</taxon>
        <taxon>Actinomycetota</taxon>
        <taxon>Actinomycetes</taxon>
        <taxon>Micrococcales</taxon>
        <taxon>Microbacteriaceae</taxon>
        <taxon>Leucobacter</taxon>
    </lineage>
</organism>
<reference evidence="1 2" key="1">
    <citation type="submission" date="2020-03" db="EMBL/GenBank/DDBJ databases">
        <title>Leucobacter sp. nov., isolated from beetles.</title>
        <authorList>
            <person name="Hyun D.-W."/>
            <person name="Bae J.-W."/>
        </authorList>
    </citation>
    <scope>NUCLEOTIDE SEQUENCE [LARGE SCALE GENOMIC DNA]</scope>
    <source>
        <strain evidence="1 2">HDW9A</strain>
    </source>
</reference>
<evidence type="ECO:0000313" key="2">
    <source>
        <dbReference type="Proteomes" id="UP000503441"/>
    </source>
</evidence>
<dbReference type="EMBL" id="CP049933">
    <property type="protein sequence ID" value="QIM18683.1"/>
    <property type="molecule type" value="Genomic_DNA"/>
</dbReference>
<gene>
    <name evidence="1" type="ORF">G7066_08790</name>
</gene>
<dbReference type="Proteomes" id="UP000503441">
    <property type="component" value="Chromosome"/>
</dbReference>
<evidence type="ECO:0000313" key="1">
    <source>
        <dbReference type="EMBL" id="QIM18683.1"/>
    </source>
</evidence>
<evidence type="ECO:0008006" key="3">
    <source>
        <dbReference type="Google" id="ProtNLM"/>
    </source>
</evidence>
<accession>A0ABX6JYJ6</accession>